<evidence type="ECO:0000256" key="4">
    <source>
        <dbReference type="ARBA" id="ARBA00022692"/>
    </source>
</evidence>
<proteinExistence type="inferred from homology"/>
<dbReference type="InterPro" id="IPR001611">
    <property type="entry name" value="Leu-rich_rpt"/>
</dbReference>
<keyword evidence="9" id="KW-0675">Receptor</keyword>
<dbReference type="PANTHER" id="PTHR48007:SF79">
    <property type="entry name" value="(WILD MALAYSIAN BANANA) HYPOTHETICAL PROTEIN"/>
    <property type="match status" value="1"/>
</dbReference>
<evidence type="ECO:0000256" key="8">
    <source>
        <dbReference type="ARBA" id="ARBA00023136"/>
    </source>
</evidence>
<dbReference type="SUPFAM" id="SSF52058">
    <property type="entry name" value="L domain-like"/>
    <property type="match status" value="1"/>
</dbReference>
<keyword evidence="2" id="KW-0597">Phosphoprotein</keyword>
<dbReference type="InterPro" id="IPR032675">
    <property type="entry name" value="LRR_dom_sf"/>
</dbReference>
<dbReference type="FunFam" id="3.80.10.10:FF:000731">
    <property type="entry name" value="Leucine-rich repeat receptor-like protein kinase"/>
    <property type="match status" value="1"/>
</dbReference>
<keyword evidence="7 11" id="KW-1133">Transmembrane helix</keyword>
<evidence type="ECO:0000256" key="5">
    <source>
        <dbReference type="ARBA" id="ARBA00022729"/>
    </source>
</evidence>
<evidence type="ECO:0000256" key="10">
    <source>
        <dbReference type="ARBA" id="ARBA00038349"/>
    </source>
</evidence>
<sequence length="631" mass="69446">MDRAPIWVLLISILLIFPVANSEEENVKQGLLKFMGILSAGNQPTDPSWGWSNASDPCNGTWKGLTCKSQRISKLVLEELNFTGQLDASSLCISSSLTVLSLRGNGIVGLLSEDIGNCRSLTRLSLSGNHFSGGIPVSLSRLGNLKKLDMSNNEFSGEIPDLSRISGLLIFVVQNNLLSGPIPDMDFANLQEFNVSNNNFSGPIPDVKGKFPAESFVGNIALCGSPLPNACPPSAPALAPPPFLPSEEKRKLLSKNQILMYSGYIILAAIVLLLIALKLFRKMKHSERNIDVVRDASSAQSYTKSSDFSTESKTPGIRSEYSITSAGSRSASASLKVLSSPAVRGLKFEDLLRASAELLSRGKHGSVFKVRLDNGMILAVKRIKDLNISREEFTRRMQRIDQVKHPGVLPAVAFYCSNEEKLLIYEYQQNGGLFNLLQGSETGHVFDWGSRLNIAQKIAEALTFMHEELQNDGIAHGNLKSTNILFNKRMEPSISEYGLMVDASQGQSFLSPSDRFKQEFVKGDHAYSAFKVDVYSFGMILLELLTGKAMQHNGFDLANWVHTAVREEWTVEVFDKALISEGASEERMVNLLQVALKCINPSPNERPNISHVAVMINTLKEEEERSMISEP</sequence>
<dbReference type="SUPFAM" id="SSF56112">
    <property type="entry name" value="Protein kinase-like (PK-like)"/>
    <property type="match status" value="1"/>
</dbReference>
<evidence type="ECO:0000256" key="3">
    <source>
        <dbReference type="ARBA" id="ARBA00022614"/>
    </source>
</evidence>
<dbReference type="Pfam" id="PF00560">
    <property type="entry name" value="LRR_1"/>
    <property type="match status" value="1"/>
</dbReference>
<comment type="caution">
    <text evidence="14">The sequence shown here is derived from an EMBL/GenBank/DDBJ whole genome shotgun (WGS) entry which is preliminary data.</text>
</comment>
<evidence type="ECO:0000313" key="15">
    <source>
        <dbReference type="Proteomes" id="UP001159364"/>
    </source>
</evidence>
<organism evidence="14 15">
    <name type="scientific">Erythroxylum novogranatense</name>
    <dbReference type="NCBI Taxonomy" id="1862640"/>
    <lineage>
        <taxon>Eukaryota</taxon>
        <taxon>Viridiplantae</taxon>
        <taxon>Streptophyta</taxon>
        <taxon>Embryophyta</taxon>
        <taxon>Tracheophyta</taxon>
        <taxon>Spermatophyta</taxon>
        <taxon>Magnoliopsida</taxon>
        <taxon>eudicotyledons</taxon>
        <taxon>Gunneridae</taxon>
        <taxon>Pentapetalae</taxon>
        <taxon>rosids</taxon>
        <taxon>fabids</taxon>
        <taxon>Malpighiales</taxon>
        <taxon>Erythroxylaceae</taxon>
        <taxon>Erythroxylum</taxon>
    </lineage>
</organism>
<dbReference type="EMBL" id="JAIWQS010000010">
    <property type="protein sequence ID" value="KAJ8753555.1"/>
    <property type="molecule type" value="Genomic_DNA"/>
</dbReference>
<keyword evidence="15" id="KW-1185">Reference proteome</keyword>
<evidence type="ECO:0000256" key="11">
    <source>
        <dbReference type="SAM" id="Phobius"/>
    </source>
</evidence>
<evidence type="ECO:0000256" key="9">
    <source>
        <dbReference type="ARBA" id="ARBA00023170"/>
    </source>
</evidence>
<feature type="domain" description="Protein kinase" evidence="13">
    <location>
        <begin position="353"/>
        <end position="619"/>
    </location>
</feature>
<dbReference type="GO" id="GO:0005524">
    <property type="term" value="F:ATP binding"/>
    <property type="evidence" value="ECO:0007669"/>
    <property type="project" value="InterPro"/>
</dbReference>
<comment type="subcellular location">
    <subcellularLocation>
        <location evidence="1">Membrane</location>
        <topology evidence="1">Single-pass membrane protein</topology>
    </subcellularLocation>
</comment>
<keyword evidence="8 11" id="KW-0472">Membrane</keyword>
<accession>A0AAV8SNT4</accession>
<evidence type="ECO:0000313" key="14">
    <source>
        <dbReference type="EMBL" id="KAJ8753555.1"/>
    </source>
</evidence>
<dbReference type="InterPro" id="IPR046959">
    <property type="entry name" value="PRK1-6/SRF4-like"/>
</dbReference>
<comment type="similarity">
    <text evidence="10">Belongs to the protein kinase superfamily.</text>
</comment>
<evidence type="ECO:0000256" key="6">
    <source>
        <dbReference type="ARBA" id="ARBA00022737"/>
    </source>
</evidence>
<keyword evidence="5 12" id="KW-0732">Signal</keyword>
<feature type="chain" id="PRO_5043474023" description="Protein kinase domain-containing protein" evidence="12">
    <location>
        <begin position="23"/>
        <end position="631"/>
    </location>
</feature>
<keyword evidence="4 11" id="KW-0812">Transmembrane</keyword>
<name>A0AAV8SNT4_9ROSI</name>
<keyword evidence="6" id="KW-0677">Repeat</keyword>
<feature type="signal peptide" evidence="12">
    <location>
        <begin position="1"/>
        <end position="22"/>
    </location>
</feature>
<keyword evidence="3" id="KW-0433">Leucine-rich repeat</keyword>
<dbReference type="AlphaFoldDB" id="A0AAV8SNT4"/>
<dbReference type="GO" id="GO:0016020">
    <property type="term" value="C:membrane"/>
    <property type="evidence" value="ECO:0007669"/>
    <property type="project" value="UniProtKB-SubCell"/>
</dbReference>
<dbReference type="InterPro" id="IPR000719">
    <property type="entry name" value="Prot_kinase_dom"/>
</dbReference>
<evidence type="ECO:0000256" key="1">
    <source>
        <dbReference type="ARBA" id="ARBA00004167"/>
    </source>
</evidence>
<reference evidence="14 15" key="1">
    <citation type="submission" date="2021-09" db="EMBL/GenBank/DDBJ databases">
        <title>Genomic insights and catalytic innovation underlie evolution of tropane alkaloids biosynthesis.</title>
        <authorList>
            <person name="Wang Y.-J."/>
            <person name="Tian T."/>
            <person name="Huang J.-P."/>
            <person name="Huang S.-X."/>
        </authorList>
    </citation>
    <scope>NUCLEOTIDE SEQUENCE [LARGE SCALE GENOMIC DNA]</scope>
    <source>
        <strain evidence="14">KIB-2018</strain>
        <tissue evidence="14">Leaf</tissue>
    </source>
</reference>
<dbReference type="Pfam" id="PF00069">
    <property type="entry name" value="Pkinase"/>
    <property type="match status" value="1"/>
</dbReference>
<evidence type="ECO:0000256" key="7">
    <source>
        <dbReference type="ARBA" id="ARBA00022989"/>
    </source>
</evidence>
<gene>
    <name evidence="14" type="ORF">K2173_022796</name>
</gene>
<feature type="transmembrane region" description="Helical" evidence="11">
    <location>
        <begin position="258"/>
        <end position="280"/>
    </location>
</feature>
<dbReference type="Pfam" id="PF13855">
    <property type="entry name" value="LRR_8"/>
    <property type="match status" value="1"/>
</dbReference>
<protein>
    <recommendedName>
        <fullName evidence="13">Protein kinase domain-containing protein</fullName>
    </recommendedName>
</protein>
<dbReference type="PROSITE" id="PS50011">
    <property type="entry name" value="PROTEIN_KINASE_DOM"/>
    <property type="match status" value="1"/>
</dbReference>
<dbReference type="Gene3D" id="3.80.10.10">
    <property type="entry name" value="Ribonuclease Inhibitor"/>
    <property type="match status" value="2"/>
</dbReference>
<evidence type="ECO:0000259" key="13">
    <source>
        <dbReference type="PROSITE" id="PS50011"/>
    </source>
</evidence>
<dbReference type="Gene3D" id="3.30.200.20">
    <property type="entry name" value="Phosphorylase Kinase, domain 1"/>
    <property type="match status" value="1"/>
</dbReference>
<evidence type="ECO:0000256" key="2">
    <source>
        <dbReference type="ARBA" id="ARBA00022553"/>
    </source>
</evidence>
<dbReference type="Proteomes" id="UP001159364">
    <property type="component" value="Linkage Group LG10"/>
</dbReference>
<dbReference type="GO" id="GO:0004672">
    <property type="term" value="F:protein kinase activity"/>
    <property type="evidence" value="ECO:0007669"/>
    <property type="project" value="InterPro"/>
</dbReference>
<dbReference type="PANTHER" id="PTHR48007">
    <property type="entry name" value="LEUCINE-RICH REPEAT RECEPTOR-LIKE PROTEIN KINASE PXC1"/>
    <property type="match status" value="1"/>
</dbReference>
<evidence type="ECO:0000256" key="12">
    <source>
        <dbReference type="SAM" id="SignalP"/>
    </source>
</evidence>
<dbReference type="PROSITE" id="PS51450">
    <property type="entry name" value="LRR"/>
    <property type="match status" value="1"/>
</dbReference>
<dbReference type="Gene3D" id="1.10.510.10">
    <property type="entry name" value="Transferase(Phosphotransferase) domain 1"/>
    <property type="match status" value="1"/>
</dbReference>
<dbReference type="InterPro" id="IPR011009">
    <property type="entry name" value="Kinase-like_dom_sf"/>
</dbReference>